<gene>
    <name evidence="1" type="ORF">M8818_002224</name>
</gene>
<proteinExistence type="predicted"/>
<reference evidence="1" key="1">
    <citation type="submission" date="2024-02" db="EMBL/GenBank/DDBJ databases">
        <title>Metagenome Assembled Genome of Zalaria obscura JY119.</title>
        <authorList>
            <person name="Vighnesh L."/>
            <person name="Jagadeeshwari U."/>
            <person name="Venkata Ramana C."/>
            <person name="Sasikala C."/>
        </authorList>
    </citation>
    <scope>NUCLEOTIDE SEQUENCE</scope>
    <source>
        <strain evidence="1">JY119</strain>
    </source>
</reference>
<dbReference type="Proteomes" id="UP001320706">
    <property type="component" value="Unassembled WGS sequence"/>
</dbReference>
<organism evidence="1 2">
    <name type="scientific">Zalaria obscura</name>
    <dbReference type="NCBI Taxonomy" id="2024903"/>
    <lineage>
        <taxon>Eukaryota</taxon>
        <taxon>Fungi</taxon>
        <taxon>Dikarya</taxon>
        <taxon>Ascomycota</taxon>
        <taxon>Pezizomycotina</taxon>
        <taxon>Dothideomycetes</taxon>
        <taxon>Dothideomycetidae</taxon>
        <taxon>Dothideales</taxon>
        <taxon>Zalariaceae</taxon>
        <taxon>Zalaria</taxon>
    </lineage>
</organism>
<sequence>MPIPPIWEPSDQGAYARPLQDPPVVEPGPELSQLQPAFHYEGDGCKHEKERPHRCDVRDCTVFARKDKLQSHKRSMHGGSVVN</sequence>
<evidence type="ECO:0000313" key="1">
    <source>
        <dbReference type="EMBL" id="KAK8215213.1"/>
    </source>
</evidence>
<comment type="caution">
    <text evidence="1">The sequence shown here is derived from an EMBL/GenBank/DDBJ whole genome shotgun (WGS) entry which is preliminary data.</text>
</comment>
<protein>
    <submittedName>
        <fullName evidence="1">Uncharacterized protein</fullName>
    </submittedName>
</protein>
<name>A0ACC3SK57_9PEZI</name>
<dbReference type="EMBL" id="JAMKPW020000009">
    <property type="protein sequence ID" value="KAK8215213.1"/>
    <property type="molecule type" value="Genomic_DNA"/>
</dbReference>
<keyword evidence="2" id="KW-1185">Reference proteome</keyword>
<accession>A0ACC3SK57</accession>
<evidence type="ECO:0000313" key="2">
    <source>
        <dbReference type="Proteomes" id="UP001320706"/>
    </source>
</evidence>